<dbReference type="AlphaFoldDB" id="A0A2C9VLK1"/>
<evidence type="ECO:0000313" key="1">
    <source>
        <dbReference type="EMBL" id="OAY46443.1"/>
    </source>
</evidence>
<name>A0A2C9VLK1_MANES</name>
<accession>A0A2C9VLK1</accession>
<organism evidence="1">
    <name type="scientific">Manihot esculenta</name>
    <name type="common">Cassava</name>
    <name type="synonym">Jatropha manihot</name>
    <dbReference type="NCBI Taxonomy" id="3983"/>
    <lineage>
        <taxon>Eukaryota</taxon>
        <taxon>Viridiplantae</taxon>
        <taxon>Streptophyta</taxon>
        <taxon>Embryophyta</taxon>
        <taxon>Tracheophyta</taxon>
        <taxon>Spermatophyta</taxon>
        <taxon>Magnoliopsida</taxon>
        <taxon>eudicotyledons</taxon>
        <taxon>Gunneridae</taxon>
        <taxon>Pentapetalae</taxon>
        <taxon>rosids</taxon>
        <taxon>fabids</taxon>
        <taxon>Malpighiales</taxon>
        <taxon>Euphorbiaceae</taxon>
        <taxon>Crotonoideae</taxon>
        <taxon>Manihoteae</taxon>
        <taxon>Manihot</taxon>
    </lineage>
</organism>
<proteinExistence type="predicted"/>
<dbReference type="EMBL" id="CM004393">
    <property type="protein sequence ID" value="OAY46443.1"/>
    <property type="molecule type" value="Genomic_DNA"/>
</dbReference>
<protein>
    <submittedName>
        <fullName evidence="1">Uncharacterized protein</fullName>
    </submittedName>
</protein>
<reference evidence="1" key="1">
    <citation type="submission" date="2016-02" db="EMBL/GenBank/DDBJ databases">
        <title>WGS assembly of Manihot esculenta.</title>
        <authorList>
            <person name="Bredeson J.V."/>
            <person name="Prochnik S.E."/>
            <person name="Lyons J.B."/>
            <person name="Schmutz J."/>
            <person name="Grimwood J."/>
            <person name="Vrebalov J."/>
            <person name="Bart R.S."/>
            <person name="Amuge T."/>
            <person name="Ferguson M.E."/>
            <person name="Green R."/>
            <person name="Putnam N."/>
            <person name="Stites J."/>
            <person name="Rounsley S."/>
            <person name="Rokhsar D.S."/>
        </authorList>
    </citation>
    <scope>NUCLEOTIDE SEQUENCE [LARGE SCALE GENOMIC DNA]</scope>
    <source>
        <tissue evidence="1">Leaf</tissue>
    </source>
</reference>
<sequence length="49" mass="5647">MDNPKKIFQASLEAGRVSFFANCSKRFLVHKFYVKSWKDLIGCPNISHS</sequence>
<gene>
    <name evidence="1" type="ORF">MANES_07G144000</name>
</gene>